<dbReference type="InterPro" id="IPR025503">
    <property type="entry name" value="DUF4391"/>
</dbReference>
<dbReference type="RefSeq" id="WP_012228293.1">
    <property type="nucleotide sequence ID" value="NZ_HG422565.1"/>
</dbReference>
<protein>
    <recommendedName>
        <fullName evidence="3">Methyl-accepting chemotaxis protein</fullName>
    </recommendedName>
</protein>
<dbReference type="Proteomes" id="UP000018291">
    <property type="component" value="Unassembled WGS sequence"/>
</dbReference>
<proteinExistence type="predicted"/>
<accession>R4Z0W8</accession>
<dbReference type="eggNOG" id="ENOG502ZBPR">
    <property type="taxonomic scope" value="Bacteria"/>
</dbReference>
<evidence type="ECO:0000313" key="1">
    <source>
        <dbReference type="EMBL" id="CCM64353.1"/>
    </source>
</evidence>
<comment type="caution">
    <text evidence="1">The sequence shown here is derived from an EMBL/GenBank/DDBJ whole genome shotgun (WGS) entry which is preliminary data.</text>
</comment>
<dbReference type="OrthoDB" id="9805811at2"/>
<evidence type="ECO:0000313" key="2">
    <source>
        <dbReference type="Proteomes" id="UP000018291"/>
    </source>
</evidence>
<gene>
    <name evidence="1" type="ORF">BN381_370004</name>
</gene>
<dbReference type="AlphaFoldDB" id="R4Z0W8"/>
<evidence type="ECO:0008006" key="3">
    <source>
        <dbReference type="Google" id="ProtNLM"/>
    </source>
</evidence>
<dbReference type="HOGENOM" id="CLU_084466_0_0_11"/>
<sequence>MTDAKLFQWPSRARYGRVVPKNKFYEQGVSPKVRGRFVSEVNRIRWAYKLAEETIQLSGNDSVPEIQVFEIETRCDDVSDDVLQALDTAVPYPVIIEISRRNRDQPQTRMTACYKDLGKTKPNLSGYFTSGWIAEPAERVPLPAALDLQSLFTGLVLPILPFPARHGESLSEATDRLDQAHKLQREISGLERKLRNEVQFNRKVQLRRQLHAQTAALNELVNSPLSKPNIKDPQWTS</sequence>
<reference evidence="1 2" key="1">
    <citation type="journal article" date="2013" name="ISME J.">
        <title>Metabolic model for the filamentous 'Candidatus Microthrix parvicella' based on genomic and metagenomic analyses.</title>
        <authorList>
            <person name="Jon McIlroy S."/>
            <person name="Kristiansen R."/>
            <person name="Albertsen M."/>
            <person name="Michael Karst S."/>
            <person name="Rossetti S."/>
            <person name="Lund Nielsen J."/>
            <person name="Tandoi V."/>
            <person name="James Seviour R."/>
            <person name="Nielsen P.H."/>
        </authorList>
    </citation>
    <scope>NUCLEOTIDE SEQUENCE [LARGE SCALE GENOMIC DNA]</scope>
    <source>
        <strain evidence="1 2">RN1</strain>
    </source>
</reference>
<dbReference type="Pfam" id="PF14335">
    <property type="entry name" value="DUF4391"/>
    <property type="match status" value="1"/>
</dbReference>
<organism evidence="1 2">
    <name type="scientific">Candidatus Neomicrothrix parvicella RN1</name>
    <dbReference type="NCBI Taxonomy" id="1229780"/>
    <lineage>
        <taxon>Bacteria</taxon>
        <taxon>Bacillati</taxon>
        <taxon>Actinomycetota</taxon>
        <taxon>Acidimicrobiia</taxon>
        <taxon>Acidimicrobiales</taxon>
        <taxon>Microthrixaceae</taxon>
        <taxon>Candidatus Neomicrothrix</taxon>
    </lineage>
</organism>
<name>R4Z0W8_9ACTN</name>
<dbReference type="STRING" id="1229780.BN381_370004"/>
<dbReference type="EMBL" id="CANL01000031">
    <property type="protein sequence ID" value="CCM64353.1"/>
    <property type="molecule type" value="Genomic_DNA"/>
</dbReference>
<keyword evidence="2" id="KW-1185">Reference proteome</keyword>